<proteinExistence type="predicted"/>
<dbReference type="AlphaFoldDB" id="A0A7E4W6V2"/>
<organism evidence="1 2">
    <name type="scientific">Panagrellus redivivus</name>
    <name type="common">Microworm</name>
    <dbReference type="NCBI Taxonomy" id="6233"/>
    <lineage>
        <taxon>Eukaryota</taxon>
        <taxon>Metazoa</taxon>
        <taxon>Ecdysozoa</taxon>
        <taxon>Nematoda</taxon>
        <taxon>Chromadorea</taxon>
        <taxon>Rhabditida</taxon>
        <taxon>Tylenchina</taxon>
        <taxon>Panagrolaimomorpha</taxon>
        <taxon>Panagrolaimoidea</taxon>
        <taxon>Panagrolaimidae</taxon>
        <taxon>Panagrellus</taxon>
    </lineage>
</organism>
<name>A0A7E4W6V2_PANRE</name>
<sequence length="88" mass="9914">MNTREYFIAMLYRLTRINVDDAPVIKSHLTIPFQSLTVGRKAGYAGATVHLVCKQVYSSMPSDKFMSVAGRHKSIFPKRQKEIIIGSP</sequence>
<dbReference type="WBParaSite" id="Pan_g8040.t1">
    <property type="protein sequence ID" value="Pan_g8040.t1"/>
    <property type="gene ID" value="Pan_g8040"/>
</dbReference>
<dbReference type="Proteomes" id="UP000492821">
    <property type="component" value="Unassembled WGS sequence"/>
</dbReference>
<accession>A0A7E4W6V2</accession>
<evidence type="ECO:0000313" key="2">
    <source>
        <dbReference type="WBParaSite" id="Pan_g8040.t1"/>
    </source>
</evidence>
<reference evidence="2" key="2">
    <citation type="submission" date="2020-10" db="UniProtKB">
        <authorList>
            <consortium name="WormBaseParasite"/>
        </authorList>
    </citation>
    <scope>IDENTIFICATION</scope>
</reference>
<evidence type="ECO:0000313" key="1">
    <source>
        <dbReference type="Proteomes" id="UP000492821"/>
    </source>
</evidence>
<reference evidence="1" key="1">
    <citation type="journal article" date="2013" name="Genetics">
        <title>The draft genome and transcriptome of Panagrellus redivivus are shaped by the harsh demands of a free-living lifestyle.</title>
        <authorList>
            <person name="Srinivasan J."/>
            <person name="Dillman A.R."/>
            <person name="Macchietto M.G."/>
            <person name="Heikkinen L."/>
            <person name="Lakso M."/>
            <person name="Fracchia K.M."/>
            <person name="Antoshechkin I."/>
            <person name="Mortazavi A."/>
            <person name="Wong G."/>
            <person name="Sternberg P.W."/>
        </authorList>
    </citation>
    <scope>NUCLEOTIDE SEQUENCE [LARGE SCALE GENOMIC DNA]</scope>
    <source>
        <strain evidence="1">MT8872</strain>
    </source>
</reference>
<protein>
    <submittedName>
        <fullName evidence="2">Transposase</fullName>
    </submittedName>
</protein>
<keyword evidence="1" id="KW-1185">Reference proteome</keyword>